<dbReference type="AlphaFoldDB" id="A0A0F7UAI5"/>
<feature type="region of interest" description="Disordered" evidence="1">
    <location>
        <begin position="267"/>
        <end position="315"/>
    </location>
</feature>
<feature type="compositionally biased region" description="Basic and acidic residues" evidence="1">
    <location>
        <begin position="84"/>
        <end position="113"/>
    </location>
</feature>
<gene>
    <name evidence="2" type="ORF">BN1204_014930</name>
</gene>
<sequence length="717" mass="78944">MEGPKETAVGEERRRKASESKERKIRGAYPSMASLFQRMREALHLPKYQEVLAAIQADLHKAETNGSGACGDSKEEQDGCGNDGEERERPCEEERQDEQGRDSDAEQRSHIQETEETLEDAKGTAVTPDDAWWWFCANPPSFPFYEVYTEELVNLLATYLHRRICQRIGAVEVVENGHESAGGPSAHNGSEEQEKTLQARSGTAEAPGRQRRRAPSPLRILEVGAGTGLLARHITTALDVLLDRHPPQTVATSSCCLPSCSSSPSSFSFPPSPGSSGEARVSAKGKRTGEMCRSDGRRFASQGEPGGPETLQEKERSCPGKGMWYSYVASEARQDLTCVYSRVVFGDFRDILATYLPHICICSWMPFNIDWTSTFRNFSRVEGVPWRGEKQSVLPRSQAEGDEGRTEREDAGRSPGSSGCARLQDRTERPAAVHPPRDLPSCLSSRKRCEKDEGFTDEWKEMKQTGVEDYLLIGHAEFGLVGKPAETWGMRLPASVHLPEGVEFCGKATCLRDSDAVDGKSAPAPAGHKRQRRAETEAGCDQELAVVSSHSLDRDAELSRCNLRSSAPGAASFFEKSAVQKGAPRTASSERRSEIRQEQEDETERRCPSAIWATQIEGEEDGRGVQPTSADVPGVPSATYRANEPPVEVPADCEGEEDDAATLLPLQKRPYWREGYTRVWLDGSDGLFQCSRFDAVESIANGGTSSSRVSIFRKRTT</sequence>
<feature type="region of interest" description="Disordered" evidence="1">
    <location>
        <begin position="63"/>
        <end position="123"/>
    </location>
</feature>
<feature type="region of interest" description="Disordered" evidence="1">
    <location>
        <begin position="389"/>
        <end position="439"/>
    </location>
</feature>
<proteinExistence type="predicted"/>
<feature type="region of interest" description="Disordered" evidence="1">
    <location>
        <begin position="575"/>
        <end position="642"/>
    </location>
</feature>
<feature type="compositionally biased region" description="Basic and acidic residues" evidence="1">
    <location>
        <begin position="1"/>
        <end position="22"/>
    </location>
</feature>
<reference evidence="2" key="1">
    <citation type="journal article" date="2015" name="PLoS ONE">
        <title>Comprehensive Evaluation of Toxoplasma gondii VEG and Neospora caninum LIV Genomes with Tachyzoite Stage Transcriptome and Proteome Defines Novel Transcript Features.</title>
        <authorList>
            <person name="Ramaprasad A."/>
            <person name="Mourier T."/>
            <person name="Naeem R."/>
            <person name="Malas T.B."/>
            <person name="Moussa E."/>
            <person name="Panigrahi A."/>
            <person name="Vermont S.J."/>
            <person name="Otto T.D."/>
            <person name="Wastling J."/>
            <person name="Pain A."/>
        </authorList>
    </citation>
    <scope>NUCLEOTIDE SEQUENCE</scope>
    <source>
        <strain evidence="2">Liverpool</strain>
    </source>
</reference>
<feature type="compositionally biased region" description="Basic and acidic residues" evidence="1">
    <location>
        <begin position="423"/>
        <end position="437"/>
    </location>
</feature>
<protein>
    <submittedName>
        <fullName evidence="2">Uncharacterized protein</fullName>
    </submittedName>
</protein>
<accession>A0A0F7UAI5</accession>
<evidence type="ECO:0000313" key="2">
    <source>
        <dbReference type="EMBL" id="CEL65650.1"/>
    </source>
</evidence>
<feature type="region of interest" description="Disordered" evidence="1">
    <location>
        <begin position="516"/>
        <end position="538"/>
    </location>
</feature>
<feature type="compositionally biased region" description="Basic and acidic residues" evidence="1">
    <location>
        <begin position="402"/>
        <end position="412"/>
    </location>
</feature>
<name>A0A0F7UAI5_NEOCL</name>
<evidence type="ECO:0000256" key="1">
    <source>
        <dbReference type="SAM" id="MobiDB-lite"/>
    </source>
</evidence>
<feature type="region of interest" description="Disordered" evidence="1">
    <location>
        <begin position="1"/>
        <end position="26"/>
    </location>
</feature>
<feature type="region of interest" description="Disordered" evidence="1">
    <location>
        <begin position="177"/>
        <end position="218"/>
    </location>
</feature>
<feature type="compositionally biased region" description="Basic and acidic residues" evidence="1">
    <location>
        <begin position="287"/>
        <end position="298"/>
    </location>
</feature>
<organism evidence="2">
    <name type="scientific">Neospora caninum (strain Liverpool)</name>
    <dbReference type="NCBI Taxonomy" id="572307"/>
    <lineage>
        <taxon>Eukaryota</taxon>
        <taxon>Sar</taxon>
        <taxon>Alveolata</taxon>
        <taxon>Apicomplexa</taxon>
        <taxon>Conoidasida</taxon>
        <taxon>Coccidia</taxon>
        <taxon>Eucoccidiorida</taxon>
        <taxon>Eimeriorina</taxon>
        <taxon>Sarcocystidae</taxon>
        <taxon>Neospora</taxon>
    </lineage>
</organism>
<feature type="compositionally biased region" description="Basic and acidic residues" evidence="1">
    <location>
        <begin position="588"/>
        <end position="607"/>
    </location>
</feature>
<feature type="compositionally biased region" description="Low complexity" evidence="1">
    <location>
        <begin position="267"/>
        <end position="277"/>
    </location>
</feature>
<dbReference type="EMBL" id="LN714479">
    <property type="protein sequence ID" value="CEL65650.1"/>
    <property type="molecule type" value="Genomic_DNA"/>
</dbReference>